<comment type="caution">
    <text evidence="2">The sequence shown here is derived from an EMBL/GenBank/DDBJ whole genome shotgun (WGS) entry which is preliminary data.</text>
</comment>
<name>A0ABW2NH47_9BACL</name>
<evidence type="ECO:0000313" key="3">
    <source>
        <dbReference type="Proteomes" id="UP001596483"/>
    </source>
</evidence>
<dbReference type="RefSeq" id="WP_157297069.1">
    <property type="nucleotide sequence ID" value="NZ_JBHTCT010000030.1"/>
</dbReference>
<feature type="domain" description="Aerobactin siderophore biosynthesis IucA/IucC-like C-terminal" evidence="1">
    <location>
        <begin position="122"/>
        <end position="207"/>
    </location>
</feature>
<evidence type="ECO:0000313" key="2">
    <source>
        <dbReference type="EMBL" id="MFC7365442.1"/>
    </source>
</evidence>
<organism evidence="2 3">
    <name type="scientific">Bhargavaea changchunensis</name>
    <dbReference type="NCBI Taxonomy" id="2134037"/>
    <lineage>
        <taxon>Bacteria</taxon>
        <taxon>Bacillati</taxon>
        <taxon>Bacillota</taxon>
        <taxon>Bacilli</taxon>
        <taxon>Bacillales</taxon>
        <taxon>Caryophanaceae</taxon>
        <taxon>Bhargavaea</taxon>
    </lineage>
</organism>
<dbReference type="Proteomes" id="UP001596483">
    <property type="component" value="Unassembled WGS sequence"/>
</dbReference>
<accession>A0ABW2NH47</accession>
<protein>
    <submittedName>
        <fullName evidence="2">IucA/IucC family C-terminal-domain containing protein</fullName>
    </submittedName>
</protein>
<keyword evidence="3" id="KW-1185">Reference proteome</keyword>
<dbReference type="Pfam" id="PF06276">
    <property type="entry name" value="FhuF"/>
    <property type="match status" value="1"/>
</dbReference>
<evidence type="ECO:0000259" key="1">
    <source>
        <dbReference type="Pfam" id="PF06276"/>
    </source>
</evidence>
<reference evidence="3" key="1">
    <citation type="journal article" date="2019" name="Int. J. Syst. Evol. Microbiol.">
        <title>The Global Catalogue of Microorganisms (GCM) 10K type strain sequencing project: providing services to taxonomists for standard genome sequencing and annotation.</title>
        <authorList>
            <consortium name="The Broad Institute Genomics Platform"/>
            <consortium name="The Broad Institute Genome Sequencing Center for Infectious Disease"/>
            <person name="Wu L."/>
            <person name="Ma J."/>
        </authorList>
    </citation>
    <scope>NUCLEOTIDE SEQUENCE [LARGE SCALE GENOMIC DNA]</scope>
    <source>
        <strain evidence="3">JCM 4738</strain>
    </source>
</reference>
<sequence>MPYPLLNKQEIEQLSRYRLKLDAAGETVDYLSIADPEQLPDVLDRLTRRLEAPNACVTASILTKRLAFYAVIHLYAMTVLGKRLRVDLREFKLVDESREELWLPVFDFGNFSIEEPVGSRTKWRAQIVEHVFGETLSPVIRRLKEQTRLKESIMWENTALYVHWIYNQISAIPDLRRLAMDDLHYIFHEAPASAFGASVENPLTAFAGTAELGRSTCCLSYMLKTRNCCNGCPIAPRVQS</sequence>
<proteinExistence type="predicted"/>
<gene>
    <name evidence="2" type="ORF">ACFQQH_09970</name>
</gene>
<dbReference type="EMBL" id="JBHTCT010000030">
    <property type="protein sequence ID" value="MFC7365442.1"/>
    <property type="molecule type" value="Genomic_DNA"/>
</dbReference>
<dbReference type="InterPro" id="IPR022770">
    <property type="entry name" value="IucA/IucC-like_C"/>
</dbReference>